<evidence type="ECO:0000313" key="2">
    <source>
        <dbReference type="EMBL" id="KAK3874740.1"/>
    </source>
</evidence>
<evidence type="ECO:0000256" key="1">
    <source>
        <dbReference type="SAM" id="MobiDB-lite"/>
    </source>
</evidence>
<dbReference type="EMBL" id="JAWQEG010002067">
    <property type="protein sequence ID" value="KAK3874740.1"/>
    <property type="molecule type" value="Genomic_DNA"/>
</dbReference>
<feature type="region of interest" description="Disordered" evidence="1">
    <location>
        <begin position="1"/>
        <end position="33"/>
    </location>
</feature>
<evidence type="ECO:0000313" key="3">
    <source>
        <dbReference type="Proteomes" id="UP001286313"/>
    </source>
</evidence>
<protein>
    <submittedName>
        <fullName evidence="2">Uncharacterized protein</fullName>
    </submittedName>
</protein>
<organism evidence="2 3">
    <name type="scientific">Petrolisthes cinctipes</name>
    <name type="common">Flat porcelain crab</name>
    <dbReference type="NCBI Taxonomy" id="88211"/>
    <lineage>
        <taxon>Eukaryota</taxon>
        <taxon>Metazoa</taxon>
        <taxon>Ecdysozoa</taxon>
        <taxon>Arthropoda</taxon>
        <taxon>Crustacea</taxon>
        <taxon>Multicrustacea</taxon>
        <taxon>Malacostraca</taxon>
        <taxon>Eumalacostraca</taxon>
        <taxon>Eucarida</taxon>
        <taxon>Decapoda</taxon>
        <taxon>Pleocyemata</taxon>
        <taxon>Anomura</taxon>
        <taxon>Galatheoidea</taxon>
        <taxon>Porcellanidae</taxon>
        <taxon>Petrolisthes</taxon>
    </lineage>
</organism>
<sequence length="117" mass="11965">MSSSCVPPKTPCVLHAPAEENNDSDEGGSSECGSLCTCTSGSLSSLTAPVSSMDTRDRLVVAAPNSSLSASFSSTHPTDRLIAAPTGVEGHESMRNFLSTPNSLPPNCFPSLPPDVG</sequence>
<proteinExistence type="predicted"/>
<name>A0AAE1FIB5_PETCI</name>
<dbReference type="Proteomes" id="UP001286313">
    <property type="component" value="Unassembled WGS sequence"/>
</dbReference>
<reference evidence="2" key="1">
    <citation type="submission" date="2023-10" db="EMBL/GenBank/DDBJ databases">
        <title>Genome assemblies of two species of porcelain crab, Petrolisthes cinctipes and Petrolisthes manimaculis (Anomura: Porcellanidae).</title>
        <authorList>
            <person name="Angst P."/>
        </authorList>
    </citation>
    <scope>NUCLEOTIDE SEQUENCE</scope>
    <source>
        <strain evidence="2">PB745_01</strain>
        <tissue evidence="2">Gill</tissue>
    </source>
</reference>
<accession>A0AAE1FIB5</accession>
<gene>
    <name evidence="2" type="ORF">Pcinc_020337</name>
</gene>
<keyword evidence="3" id="KW-1185">Reference proteome</keyword>
<dbReference type="AlphaFoldDB" id="A0AAE1FIB5"/>
<comment type="caution">
    <text evidence="2">The sequence shown here is derived from an EMBL/GenBank/DDBJ whole genome shotgun (WGS) entry which is preliminary data.</text>
</comment>